<sequence length="87" mass="9824">MLVLTLANNEGQTCLREDRKRKSRASLTEVLIELTTWICSQQLLHEPSFQEGNVTKMGELDAEKWELVYSSQEKSSPVVSQSLLSLA</sequence>
<dbReference type="AlphaFoldDB" id="A0A3L8SLM0"/>
<reference evidence="1 2" key="1">
    <citation type="journal article" date="2018" name="Proc. R. Soc. B">
        <title>A non-coding region near Follistatin controls head colour polymorphism in the Gouldian finch.</title>
        <authorList>
            <person name="Toomey M.B."/>
            <person name="Marques C.I."/>
            <person name="Andrade P."/>
            <person name="Araujo P.M."/>
            <person name="Sabatino S."/>
            <person name="Gazda M.A."/>
            <person name="Afonso S."/>
            <person name="Lopes R.J."/>
            <person name="Corbo J.C."/>
            <person name="Carneiro M."/>
        </authorList>
    </citation>
    <scope>NUCLEOTIDE SEQUENCE [LARGE SCALE GENOMIC DNA]</scope>
    <source>
        <strain evidence="1">Red01</strain>
        <tissue evidence="1">Muscle</tissue>
    </source>
</reference>
<accession>A0A3L8SLM0</accession>
<gene>
    <name evidence="1" type="ORF">DV515_00006162</name>
</gene>
<evidence type="ECO:0000313" key="2">
    <source>
        <dbReference type="Proteomes" id="UP000276834"/>
    </source>
</evidence>
<name>A0A3L8SLM0_CHLGU</name>
<proteinExistence type="predicted"/>
<dbReference type="EMBL" id="QUSF01000014">
    <property type="protein sequence ID" value="RLW04211.1"/>
    <property type="molecule type" value="Genomic_DNA"/>
</dbReference>
<dbReference type="Proteomes" id="UP000276834">
    <property type="component" value="Unassembled WGS sequence"/>
</dbReference>
<organism evidence="1 2">
    <name type="scientific">Chloebia gouldiae</name>
    <name type="common">Gouldian finch</name>
    <name type="synonym">Erythrura gouldiae</name>
    <dbReference type="NCBI Taxonomy" id="44316"/>
    <lineage>
        <taxon>Eukaryota</taxon>
        <taxon>Metazoa</taxon>
        <taxon>Chordata</taxon>
        <taxon>Craniata</taxon>
        <taxon>Vertebrata</taxon>
        <taxon>Euteleostomi</taxon>
        <taxon>Archelosauria</taxon>
        <taxon>Archosauria</taxon>
        <taxon>Dinosauria</taxon>
        <taxon>Saurischia</taxon>
        <taxon>Theropoda</taxon>
        <taxon>Coelurosauria</taxon>
        <taxon>Aves</taxon>
        <taxon>Neognathae</taxon>
        <taxon>Neoaves</taxon>
        <taxon>Telluraves</taxon>
        <taxon>Australaves</taxon>
        <taxon>Passeriformes</taxon>
        <taxon>Passeroidea</taxon>
        <taxon>Passeridae</taxon>
        <taxon>Chloebia</taxon>
    </lineage>
</organism>
<comment type="caution">
    <text evidence="1">The sequence shown here is derived from an EMBL/GenBank/DDBJ whole genome shotgun (WGS) entry which is preliminary data.</text>
</comment>
<protein>
    <submittedName>
        <fullName evidence="1">Uncharacterized protein</fullName>
    </submittedName>
</protein>
<keyword evidence="2" id="KW-1185">Reference proteome</keyword>
<evidence type="ECO:0000313" key="1">
    <source>
        <dbReference type="EMBL" id="RLW04211.1"/>
    </source>
</evidence>